<organism evidence="2 3">
    <name type="scientific">Arcobacter arenosus</name>
    <dbReference type="NCBI Taxonomy" id="2576037"/>
    <lineage>
        <taxon>Bacteria</taxon>
        <taxon>Pseudomonadati</taxon>
        <taxon>Campylobacterota</taxon>
        <taxon>Epsilonproteobacteria</taxon>
        <taxon>Campylobacterales</taxon>
        <taxon>Arcobacteraceae</taxon>
        <taxon>Arcobacter</taxon>
    </lineage>
</organism>
<dbReference type="AlphaFoldDB" id="A0A5R8Y699"/>
<dbReference type="RefSeq" id="WP_138151424.1">
    <property type="nucleotide sequence ID" value="NZ_VANU01000001.1"/>
</dbReference>
<keyword evidence="3" id="KW-1185">Reference proteome</keyword>
<proteinExistence type="predicted"/>
<sequence>MKLLLVTILLILVFSGCSQKEPQVVIQKELICVTQYKTERPNANIKILNEDWNIEIAKAYKDSLNEVFDFYEDQVDRNNRMCK</sequence>
<gene>
    <name evidence="2" type="ORF">FDK22_03110</name>
</gene>
<dbReference type="EMBL" id="VANU01000001">
    <property type="protein sequence ID" value="TLP41022.1"/>
    <property type="molecule type" value="Genomic_DNA"/>
</dbReference>
<feature type="chain" id="PRO_5024454275" evidence="1">
    <location>
        <begin position="21"/>
        <end position="83"/>
    </location>
</feature>
<evidence type="ECO:0000313" key="2">
    <source>
        <dbReference type="EMBL" id="TLP41022.1"/>
    </source>
</evidence>
<dbReference type="Proteomes" id="UP000308901">
    <property type="component" value="Unassembled WGS sequence"/>
</dbReference>
<protein>
    <submittedName>
        <fullName evidence="2">Uncharacterized protein</fullName>
    </submittedName>
</protein>
<name>A0A5R8Y699_9BACT</name>
<accession>A0A5R8Y699</accession>
<evidence type="ECO:0000256" key="1">
    <source>
        <dbReference type="SAM" id="SignalP"/>
    </source>
</evidence>
<feature type="signal peptide" evidence="1">
    <location>
        <begin position="1"/>
        <end position="20"/>
    </location>
</feature>
<keyword evidence="1" id="KW-0732">Signal</keyword>
<reference evidence="2 3" key="1">
    <citation type="submission" date="2019-05" db="EMBL/GenBank/DDBJ databases">
        <title>Arcobacter sp. nov., isolated from sea sediment.</title>
        <authorList>
            <person name="Kim W."/>
        </authorList>
    </citation>
    <scope>NUCLEOTIDE SEQUENCE [LARGE SCALE GENOMIC DNA]</scope>
    <source>
        <strain evidence="2 3">CAU 1517</strain>
    </source>
</reference>
<evidence type="ECO:0000313" key="3">
    <source>
        <dbReference type="Proteomes" id="UP000308901"/>
    </source>
</evidence>
<dbReference type="PROSITE" id="PS51257">
    <property type="entry name" value="PROKAR_LIPOPROTEIN"/>
    <property type="match status" value="1"/>
</dbReference>
<comment type="caution">
    <text evidence="2">The sequence shown here is derived from an EMBL/GenBank/DDBJ whole genome shotgun (WGS) entry which is preliminary data.</text>
</comment>